<evidence type="ECO:0000256" key="2">
    <source>
        <dbReference type="ARBA" id="ARBA00001088"/>
    </source>
</evidence>
<comment type="catalytic activity">
    <reaction evidence="2">
        <text>3,4-dihydroxyphenylacetate + H(+) = 4-methylcatechol + CO2</text>
        <dbReference type="Rhea" id="RHEA:62556"/>
        <dbReference type="ChEBI" id="CHEBI:15378"/>
        <dbReference type="ChEBI" id="CHEBI:16526"/>
        <dbReference type="ChEBI" id="CHEBI:17254"/>
        <dbReference type="ChEBI" id="CHEBI:17612"/>
        <dbReference type="EC" id="4.1.1.83"/>
    </reaction>
    <physiologicalReaction direction="left-to-right" evidence="2">
        <dbReference type="Rhea" id="RHEA:62557"/>
    </physiologicalReaction>
</comment>
<name>A0ABT4CZ15_9CLOT</name>
<keyword evidence="7" id="KW-0004">4Fe-4S</keyword>
<evidence type="ECO:0000256" key="1">
    <source>
        <dbReference type="ARBA" id="ARBA00000127"/>
    </source>
</evidence>
<evidence type="ECO:0000313" key="17">
    <source>
        <dbReference type="Proteomes" id="UP001078443"/>
    </source>
</evidence>
<dbReference type="EMBL" id="JAPQER010000002">
    <property type="protein sequence ID" value="MCY6484077.1"/>
    <property type="molecule type" value="Genomic_DNA"/>
</dbReference>
<evidence type="ECO:0000256" key="7">
    <source>
        <dbReference type="ARBA" id="ARBA00022485"/>
    </source>
</evidence>
<keyword evidence="10" id="KW-0411">Iron-sulfur</keyword>
<comment type="caution">
    <text evidence="16">The sequence shown here is derived from an EMBL/GenBank/DDBJ whole genome shotgun (WGS) entry which is preliminary data.</text>
</comment>
<sequence>MEIKNLKHSDCFNFSRIDAAKGICRVSGNLIPIDSKVCSNFKKAAKCKFCKNFKEANKDGIGVCVGLEKEAWCHEELDAVTCEGYHEK</sequence>
<protein>
    <recommendedName>
        <fullName evidence="6">4-hydroxyphenylacetate decarboxylase small subunit</fullName>
        <ecNumber evidence="5">4.1.1.83</ecNumber>
    </recommendedName>
    <alternativeName>
        <fullName evidence="12">4-hydroxyphenylacetate decarboxylase gamma subunit</fullName>
    </alternativeName>
    <alternativeName>
        <fullName evidence="13">p-hydroxyphenylacetate decarboxylase small subunit</fullName>
    </alternativeName>
</protein>
<dbReference type="Pfam" id="PF18524">
    <property type="entry name" value="HPIP_like"/>
    <property type="match status" value="1"/>
</dbReference>
<feature type="domain" description="4-hydroxyphenylacetate decarboxylase small gamma subunit C-terminal" evidence="14">
    <location>
        <begin position="45"/>
        <end position="84"/>
    </location>
</feature>
<dbReference type="RefSeq" id="WP_268040349.1">
    <property type="nucleotide sequence ID" value="NZ_JAPQER010000002.1"/>
</dbReference>
<evidence type="ECO:0000259" key="14">
    <source>
        <dbReference type="Pfam" id="PF18524"/>
    </source>
</evidence>
<evidence type="ECO:0000256" key="4">
    <source>
        <dbReference type="ARBA" id="ARBA00008904"/>
    </source>
</evidence>
<dbReference type="EC" id="4.1.1.83" evidence="5"/>
<evidence type="ECO:0000256" key="9">
    <source>
        <dbReference type="ARBA" id="ARBA00023004"/>
    </source>
</evidence>
<keyword evidence="8" id="KW-0479">Metal-binding</keyword>
<dbReference type="InterPro" id="IPR041125">
    <property type="entry name" value="4HPAD_g_N"/>
</dbReference>
<accession>A0ABT4CZ15</accession>
<dbReference type="InterPro" id="IPR053727">
    <property type="entry name" value="HPA_decarboxylase_ss_sf"/>
</dbReference>
<comment type="cofactor">
    <cofactor evidence="3">
        <name>[4Fe-4S] cluster</name>
        <dbReference type="ChEBI" id="CHEBI:49883"/>
    </cofactor>
</comment>
<evidence type="ECO:0000259" key="15">
    <source>
        <dbReference type="Pfam" id="PF18671"/>
    </source>
</evidence>
<gene>
    <name evidence="16" type="primary">hpdC</name>
    <name evidence="16" type="ORF">OW763_06890</name>
</gene>
<evidence type="ECO:0000256" key="13">
    <source>
        <dbReference type="ARBA" id="ARBA00032959"/>
    </source>
</evidence>
<evidence type="ECO:0000256" key="5">
    <source>
        <dbReference type="ARBA" id="ARBA00012283"/>
    </source>
</evidence>
<evidence type="ECO:0000256" key="10">
    <source>
        <dbReference type="ARBA" id="ARBA00023014"/>
    </source>
</evidence>
<dbReference type="Gene3D" id="2.20.70.100">
    <property type="match status" value="2"/>
</dbReference>
<dbReference type="NCBIfam" id="NF033716">
    <property type="entry name" value="glycyl_HPDL_Sma"/>
    <property type="match status" value="1"/>
</dbReference>
<comment type="catalytic activity">
    <reaction evidence="1">
        <text>4-hydroxyphenylacetate + H(+) = 4-methylphenol + CO2</text>
        <dbReference type="Rhea" id="RHEA:22732"/>
        <dbReference type="ChEBI" id="CHEBI:15378"/>
        <dbReference type="ChEBI" id="CHEBI:16526"/>
        <dbReference type="ChEBI" id="CHEBI:17847"/>
        <dbReference type="ChEBI" id="CHEBI:48999"/>
        <dbReference type="EC" id="4.1.1.83"/>
    </reaction>
    <physiologicalReaction direction="left-to-right" evidence="1">
        <dbReference type="Rhea" id="RHEA:22733"/>
    </physiologicalReaction>
</comment>
<proteinExistence type="inferred from homology"/>
<keyword evidence="11 16" id="KW-0456">Lyase</keyword>
<dbReference type="InterPro" id="IPR040923">
    <property type="entry name" value="HpdC_C"/>
</dbReference>
<feature type="domain" description="4-hydroxyphenylacetate decarboxylase small gamma subunit N-terminal" evidence="15">
    <location>
        <begin position="6"/>
        <end position="35"/>
    </location>
</feature>
<evidence type="ECO:0000256" key="12">
    <source>
        <dbReference type="ARBA" id="ARBA00029987"/>
    </source>
</evidence>
<keyword evidence="17" id="KW-1185">Reference proteome</keyword>
<evidence type="ECO:0000256" key="3">
    <source>
        <dbReference type="ARBA" id="ARBA00001966"/>
    </source>
</evidence>
<evidence type="ECO:0000256" key="11">
    <source>
        <dbReference type="ARBA" id="ARBA00023239"/>
    </source>
</evidence>
<comment type="similarity">
    <text evidence="4">Belongs to the HPA decarboxylase small subunit family.</text>
</comment>
<evidence type="ECO:0000256" key="6">
    <source>
        <dbReference type="ARBA" id="ARBA00013463"/>
    </source>
</evidence>
<dbReference type="Proteomes" id="UP001078443">
    <property type="component" value="Unassembled WGS sequence"/>
</dbReference>
<keyword evidence="9" id="KW-0408">Iron</keyword>
<evidence type="ECO:0000313" key="16">
    <source>
        <dbReference type="EMBL" id="MCY6484077.1"/>
    </source>
</evidence>
<dbReference type="GO" id="GO:0043722">
    <property type="term" value="F:4-hydroxyphenylacetate decarboxylase activity"/>
    <property type="evidence" value="ECO:0007669"/>
    <property type="project" value="UniProtKB-EC"/>
</dbReference>
<reference evidence="16" key="1">
    <citation type="submission" date="2022-12" db="EMBL/GenBank/DDBJ databases">
        <authorList>
            <person name="Wang J."/>
        </authorList>
    </citation>
    <scope>NUCLEOTIDE SEQUENCE</scope>
    <source>
        <strain evidence="16">HY-45-18</strain>
    </source>
</reference>
<organism evidence="16 17">
    <name type="scientific">Clostridium aestuarii</name>
    <dbReference type="NCBI Taxonomy" id="338193"/>
    <lineage>
        <taxon>Bacteria</taxon>
        <taxon>Bacillati</taxon>
        <taxon>Bacillota</taxon>
        <taxon>Clostridia</taxon>
        <taxon>Eubacteriales</taxon>
        <taxon>Clostridiaceae</taxon>
        <taxon>Clostridium</taxon>
    </lineage>
</organism>
<evidence type="ECO:0000256" key="8">
    <source>
        <dbReference type="ARBA" id="ARBA00022723"/>
    </source>
</evidence>
<dbReference type="Pfam" id="PF18671">
    <property type="entry name" value="4HPAD_g_N"/>
    <property type="match status" value="1"/>
</dbReference>